<proteinExistence type="predicted"/>
<feature type="compositionally biased region" description="Basic and acidic residues" evidence="1">
    <location>
        <begin position="343"/>
        <end position="375"/>
    </location>
</feature>
<sequence>MTESTRSVTDPLKQTAEQLPGGDLLKDLHADRLLGELQNLATAMGTRAAMRLLERISGTADRLGDYSEHGEGGLLSALTGGAGGGLVSGLSKRGGGGLLSGLAKRGGGRLLSGLAKGEGGGLLSGLAKGAGGGVLSALTGGGKEGSLRERIAPGFAAVKAYAKTKLEQKLRGGGKGGKGKKLKVTNIVETLDVGAPLQLVYNQWTQFEDFPSFTKKVEDVHQESDEKVRWKAQVFWSHRTWESTIIEQIPDKRIVWRSRGPKGYVDGAVAFSEIGPDLTRIALVLEYHPQGLFEHTGNLWRAQGRRARLEFKHFRRHVMTQAILRPDEIEGWRGEIRDGEVVKDHETAVREREEAEGRTERAGPEEEPEREREGEYAEEYEGEEEAEYESEEAEPGEEEEHRRREPVTSERRSGDTGRGDRSERSARRERRR</sequence>
<gene>
    <name evidence="3" type="ORF">GCM10023195_09330</name>
</gene>
<evidence type="ECO:0000313" key="3">
    <source>
        <dbReference type="EMBL" id="GAA4602914.1"/>
    </source>
</evidence>
<dbReference type="InterPro" id="IPR005031">
    <property type="entry name" value="COQ10_START"/>
</dbReference>
<evidence type="ECO:0000313" key="4">
    <source>
        <dbReference type="Proteomes" id="UP001500212"/>
    </source>
</evidence>
<dbReference type="PANTHER" id="PTHR33824">
    <property type="entry name" value="POLYKETIDE CYCLASE/DEHYDRASE AND LIPID TRANSPORT SUPERFAMILY PROTEIN"/>
    <property type="match status" value="1"/>
</dbReference>
<feature type="region of interest" description="Disordered" evidence="1">
    <location>
        <begin position="343"/>
        <end position="432"/>
    </location>
</feature>
<dbReference type="CDD" id="cd07817">
    <property type="entry name" value="SRPBCC_8"/>
    <property type="match status" value="1"/>
</dbReference>
<dbReference type="SUPFAM" id="SSF55961">
    <property type="entry name" value="Bet v1-like"/>
    <property type="match status" value="1"/>
</dbReference>
<reference evidence="4" key="1">
    <citation type="journal article" date="2019" name="Int. J. Syst. Evol. Microbiol.">
        <title>The Global Catalogue of Microorganisms (GCM) 10K type strain sequencing project: providing services to taxonomists for standard genome sequencing and annotation.</title>
        <authorList>
            <consortium name="The Broad Institute Genomics Platform"/>
            <consortium name="The Broad Institute Genome Sequencing Center for Infectious Disease"/>
            <person name="Wu L."/>
            <person name="Ma J."/>
        </authorList>
    </citation>
    <scope>NUCLEOTIDE SEQUENCE [LARGE SCALE GENOMIC DNA]</scope>
    <source>
        <strain evidence="4">JCM 17938</strain>
    </source>
</reference>
<dbReference type="InterPro" id="IPR047137">
    <property type="entry name" value="ORF3"/>
</dbReference>
<comment type="caution">
    <text evidence="3">The sequence shown here is derived from an EMBL/GenBank/DDBJ whole genome shotgun (WGS) entry which is preliminary data.</text>
</comment>
<dbReference type="Proteomes" id="UP001500212">
    <property type="component" value="Unassembled WGS sequence"/>
</dbReference>
<dbReference type="PANTHER" id="PTHR33824:SF7">
    <property type="entry name" value="POLYKETIDE CYCLASE_DEHYDRASE AND LIPID TRANSPORT SUPERFAMILY PROTEIN"/>
    <property type="match status" value="1"/>
</dbReference>
<dbReference type="RefSeq" id="WP_345348736.1">
    <property type="nucleotide sequence ID" value="NZ_BAABHJ010000002.1"/>
</dbReference>
<keyword evidence="4" id="KW-1185">Reference proteome</keyword>
<feature type="compositionally biased region" description="Acidic residues" evidence="1">
    <location>
        <begin position="376"/>
        <end position="398"/>
    </location>
</feature>
<dbReference type="EMBL" id="BAABHJ010000002">
    <property type="protein sequence ID" value="GAA4602914.1"/>
    <property type="molecule type" value="Genomic_DNA"/>
</dbReference>
<dbReference type="Gene3D" id="3.30.530.20">
    <property type="match status" value="1"/>
</dbReference>
<dbReference type="Pfam" id="PF03364">
    <property type="entry name" value="Polyketide_cyc"/>
    <property type="match status" value="1"/>
</dbReference>
<accession>A0ABP8TAV5</accession>
<organism evidence="3 4">
    <name type="scientific">Actinoallomurus liliacearum</name>
    <dbReference type="NCBI Taxonomy" id="1080073"/>
    <lineage>
        <taxon>Bacteria</taxon>
        <taxon>Bacillati</taxon>
        <taxon>Actinomycetota</taxon>
        <taxon>Actinomycetes</taxon>
        <taxon>Streptosporangiales</taxon>
        <taxon>Thermomonosporaceae</taxon>
        <taxon>Actinoallomurus</taxon>
    </lineage>
</organism>
<feature type="compositionally biased region" description="Basic and acidic residues" evidence="1">
    <location>
        <begin position="399"/>
        <end position="426"/>
    </location>
</feature>
<protein>
    <recommendedName>
        <fullName evidence="2">Coenzyme Q-binding protein COQ10 START domain-containing protein</fullName>
    </recommendedName>
</protein>
<evidence type="ECO:0000259" key="2">
    <source>
        <dbReference type="Pfam" id="PF03364"/>
    </source>
</evidence>
<evidence type="ECO:0000256" key="1">
    <source>
        <dbReference type="SAM" id="MobiDB-lite"/>
    </source>
</evidence>
<name>A0ABP8TAV5_9ACTN</name>
<feature type="domain" description="Coenzyme Q-binding protein COQ10 START" evidence="2">
    <location>
        <begin position="193"/>
        <end position="313"/>
    </location>
</feature>
<dbReference type="InterPro" id="IPR023393">
    <property type="entry name" value="START-like_dom_sf"/>
</dbReference>